<evidence type="ECO:0000259" key="3">
    <source>
        <dbReference type="Pfam" id="PF03330"/>
    </source>
</evidence>
<dbReference type="Proteomes" id="UP000716291">
    <property type="component" value="Unassembled WGS sequence"/>
</dbReference>
<feature type="signal peptide" evidence="2">
    <location>
        <begin position="1"/>
        <end position="22"/>
    </location>
</feature>
<dbReference type="InterPro" id="IPR009009">
    <property type="entry name" value="RlpA-like_DPBB"/>
</dbReference>
<dbReference type="OrthoDB" id="406505at2759"/>
<feature type="chain" id="PRO_5040422967" description="RlpA-like protein double-psi beta-barrel domain-containing protein" evidence="2">
    <location>
        <begin position="23"/>
        <end position="142"/>
    </location>
</feature>
<dbReference type="Pfam" id="PF03330">
    <property type="entry name" value="DPBB_1"/>
    <property type="match status" value="1"/>
</dbReference>
<dbReference type="Gene3D" id="2.40.40.10">
    <property type="entry name" value="RlpA-like domain"/>
    <property type="match status" value="1"/>
</dbReference>
<keyword evidence="1 2" id="KW-0732">Signal</keyword>
<evidence type="ECO:0000256" key="2">
    <source>
        <dbReference type="SAM" id="SignalP"/>
    </source>
</evidence>
<reference evidence="4" key="1">
    <citation type="journal article" date="2020" name="Microb. Genom.">
        <title>Genetic diversity of clinical and environmental Mucorales isolates obtained from an investigation of mucormycosis cases among solid organ transplant recipients.</title>
        <authorList>
            <person name="Nguyen M.H."/>
            <person name="Kaul D."/>
            <person name="Muto C."/>
            <person name="Cheng S.J."/>
            <person name="Richter R.A."/>
            <person name="Bruno V.M."/>
            <person name="Liu G."/>
            <person name="Beyhan S."/>
            <person name="Sundermann A.J."/>
            <person name="Mounaud S."/>
            <person name="Pasculle A.W."/>
            <person name="Nierman W.C."/>
            <person name="Driscoll E."/>
            <person name="Cumbie R."/>
            <person name="Clancy C.J."/>
            <person name="Dupont C.L."/>
        </authorList>
    </citation>
    <scope>NUCLEOTIDE SEQUENCE</scope>
    <source>
        <strain evidence="4">GL11</strain>
    </source>
</reference>
<dbReference type="InterPro" id="IPR051477">
    <property type="entry name" value="Expansin_CellWall"/>
</dbReference>
<protein>
    <recommendedName>
        <fullName evidence="3">RlpA-like protein double-psi beta-barrel domain-containing protein</fullName>
    </recommendedName>
</protein>
<keyword evidence="5" id="KW-1185">Reference proteome</keyword>
<dbReference type="PANTHER" id="PTHR31836:SF21">
    <property type="entry name" value="EXPANSIN-LIKE PROTEIN 7"/>
    <property type="match status" value="1"/>
</dbReference>
<dbReference type="SUPFAM" id="SSF50685">
    <property type="entry name" value="Barwin-like endoglucanases"/>
    <property type="match status" value="1"/>
</dbReference>
<proteinExistence type="predicted"/>
<comment type="caution">
    <text evidence="4">The sequence shown here is derived from an EMBL/GenBank/DDBJ whole genome shotgun (WGS) entry which is preliminary data.</text>
</comment>
<dbReference type="CDD" id="cd22191">
    <property type="entry name" value="DPBB_RlpA_EXP_N-like"/>
    <property type="match status" value="1"/>
</dbReference>
<feature type="domain" description="RlpA-like protein double-psi beta-barrel" evidence="3">
    <location>
        <begin position="86"/>
        <end position="138"/>
    </location>
</feature>
<dbReference type="AlphaFoldDB" id="A0A9P6XEZ2"/>
<organism evidence="4 5">
    <name type="scientific">Rhizopus oryzae</name>
    <name type="common">Mucormycosis agent</name>
    <name type="synonym">Rhizopus arrhizus var. delemar</name>
    <dbReference type="NCBI Taxonomy" id="64495"/>
    <lineage>
        <taxon>Eukaryota</taxon>
        <taxon>Fungi</taxon>
        <taxon>Fungi incertae sedis</taxon>
        <taxon>Mucoromycota</taxon>
        <taxon>Mucoromycotina</taxon>
        <taxon>Mucoromycetes</taxon>
        <taxon>Mucorales</taxon>
        <taxon>Mucorineae</taxon>
        <taxon>Rhizopodaceae</taxon>
        <taxon>Rhizopus</taxon>
    </lineage>
</organism>
<gene>
    <name evidence="4" type="ORF">G6F64_003248</name>
</gene>
<evidence type="ECO:0000313" key="4">
    <source>
        <dbReference type="EMBL" id="KAG1312159.1"/>
    </source>
</evidence>
<name>A0A9P6XEZ2_RHIOR</name>
<sequence length="142" mass="15201">MLIKFVLFTAIILASFVCFVFCAPVKDKVNNYRLVSRSPSSRTFSGSGTFYTPGLGSCGWKNSEKEMIVALNHAQMSNGGNSNNNPTCGKHVTINGPKGSVTAKVVDTCPGCSNGDIDMSPAAFKKIANLSQGRVSIKWSWS</sequence>
<dbReference type="EMBL" id="JAANQT010000311">
    <property type="protein sequence ID" value="KAG1312159.1"/>
    <property type="molecule type" value="Genomic_DNA"/>
</dbReference>
<dbReference type="PANTHER" id="PTHR31836">
    <property type="match status" value="1"/>
</dbReference>
<evidence type="ECO:0000256" key="1">
    <source>
        <dbReference type="ARBA" id="ARBA00022729"/>
    </source>
</evidence>
<dbReference type="InterPro" id="IPR036908">
    <property type="entry name" value="RlpA-like_sf"/>
</dbReference>
<accession>A0A9P6XEZ2</accession>
<evidence type="ECO:0000313" key="5">
    <source>
        <dbReference type="Proteomes" id="UP000716291"/>
    </source>
</evidence>